<dbReference type="InterPro" id="IPR011990">
    <property type="entry name" value="TPR-like_helical_dom_sf"/>
</dbReference>
<evidence type="ECO:0000313" key="3">
    <source>
        <dbReference type="Proteomes" id="UP000192472"/>
    </source>
</evidence>
<name>A0A1W2GD20_REIFA</name>
<dbReference type="OrthoDB" id="1523128at2"/>
<dbReference type="GO" id="GO:0006355">
    <property type="term" value="P:regulation of DNA-templated transcription"/>
    <property type="evidence" value="ECO:0007669"/>
    <property type="project" value="InterPro"/>
</dbReference>
<gene>
    <name evidence="2" type="ORF">SAMN04488029_2081</name>
</gene>
<keyword evidence="1" id="KW-1133">Transmembrane helix</keyword>
<dbReference type="SUPFAM" id="SSF46894">
    <property type="entry name" value="C-terminal effector domain of the bipartite response regulators"/>
    <property type="match status" value="1"/>
</dbReference>
<dbReference type="RefSeq" id="WP_084372755.1">
    <property type="nucleotide sequence ID" value="NZ_FWYF01000002.1"/>
</dbReference>
<feature type="transmembrane region" description="Helical" evidence="1">
    <location>
        <begin position="351"/>
        <end position="371"/>
    </location>
</feature>
<dbReference type="GO" id="GO:0003677">
    <property type="term" value="F:DNA binding"/>
    <property type="evidence" value="ECO:0007669"/>
    <property type="project" value="InterPro"/>
</dbReference>
<keyword evidence="1" id="KW-0472">Membrane</keyword>
<dbReference type="Gene3D" id="1.25.40.10">
    <property type="entry name" value="Tetratricopeptide repeat domain"/>
    <property type="match status" value="2"/>
</dbReference>
<organism evidence="2 3">
    <name type="scientific">Reichenbachiella faecimaris</name>
    <dbReference type="NCBI Taxonomy" id="692418"/>
    <lineage>
        <taxon>Bacteria</taxon>
        <taxon>Pseudomonadati</taxon>
        <taxon>Bacteroidota</taxon>
        <taxon>Cytophagia</taxon>
        <taxon>Cytophagales</taxon>
        <taxon>Reichenbachiellaceae</taxon>
        <taxon>Reichenbachiella</taxon>
    </lineage>
</organism>
<dbReference type="EMBL" id="FWYF01000002">
    <property type="protein sequence ID" value="SMD34569.1"/>
    <property type="molecule type" value="Genomic_DNA"/>
</dbReference>
<dbReference type="InterPro" id="IPR036388">
    <property type="entry name" value="WH-like_DNA-bd_sf"/>
</dbReference>
<keyword evidence="1" id="KW-0812">Transmembrane</keyword>
<evidence type="ECO:0000256" key="1">
    <source>
        <dbReference type="SAM" id="Phobius"/>
    </source>
</evidence>
<dbReference type="SUPFAM" id="SSF48452">
    <property type="entry name" value="TPR-like"/>
    <property type="match status" value="1"/>
</dbReference>
<dbReference type="InterPro" id="IPR016032">
    <property type="entry name" value="Sig_transdc_resp-reg_C-effctor"/>
</dbReference>
<evidence type="ECO:0000313" key="2">
    <source>
        <dbReference type="EMBL" id="SMD34569.1"/>
    </source>
</evidence>
<dbReference type="AlphaFoldDB" id="A0A1W2GD20"/>
<accession>A0A1W2GD20</accession>
<dbReference type="STRING" id="692418.SAMN04488029_2081"/>
<evidence type="ECO:0008006" key="4">
    <source>
        <dbReference type="Google" id="ProtNLM"/>
    </source>
</evidence>
<keyword evidence="3" id="KW-1185">Reference proteome</keyword>
<dbReference type="Gene3D" id="1.10.10.10">
    <property type="entry name" value="Winged helix-like DNA-binding domain superfamily/Winged helix DNA-binding domain"/>
    <property type="match status" value="1"/>
</dbReference>
<sequence>MKIVTSIIFTVLWLSNTQAQPVQERISALADTVPDLRSQVDQLFLLSDEYGHSQPENRKYIGEKLLEIGQQLNDNFIQGRGHEVIGSAMAFSDFPVAIQNLLQAVSIFEELKNDEWLAKVYSDLSVVYQSMNEKENAITSINKAADYAYQAGDSSFISTVYTNKSSIYYHFKNIDSALYNGKIALAYKKALNQKRGTNLILLNLGLIMTEYDSLLDEGLSLILEAKDLALERDDGVMLSDVIANLIYVYYRYDDIKSCYAYIDSAVWAADSVDNDYTLQAVHRMAQEVYSEFGKMDKAYAHLLKEYEMEKELRGLQVQKKFEILELNYKNEKGLRQIAVLEKEKAQTQTRYTVAIMIALFTILVAALIYVVTKRNAKIRERELTLELEHKKRELASYAINFVQKNTLFGELKVRMTELQKIMGPESAKEIKQIKRLIEDNHRADKEWENFKLRFEEVHEDFFKNLTAKFPDLGNAEIKLCALLRLNLNLKESSHILGISPDSVKTARHRLRKKLGLNTEDNLVQFLTVHL</sequence>
<reference evidence="2 3" key="1">
    <citation type="submission" date="2017-04" db="EMBL/GenBank/DDBJ databases">
        <authorList>
            <person name="Afonso C.L."/>
            <person name="Miller P.J."/>
            <person name="Scott M.A."/>
            <person name="Spackman E."/>
            <person name="Goraichik I."/>
            <person name="Dimitrov K.M."/>
            <person name="Suarez D.L."/>
            <person name="Swayne D.E."/>
        </authorList>
    </citation>
    <scope>NUCLEOTIDE SEQUENCE [LARGE SCALE GENOMIC DNA]</scope>
    <source>
        <strain evidence="2 3">DSM 26133</strain>
    </source>
</reference>
<dbReference type="Proteomes" id="UP000192472">
    <property type="component" value="Unassembled WGS sequence"/>
</dbReference>
<protein>
    <recommendedName>
        <fullName evidence="4">Regulatory protein, luxR family</fullName>
    </recommendedName>
</protein>
<proteinExistence type="predicted"/>